<protein>
    <recommendedName>
        <fullName evidence="8">EamA domain-containing protein</fullName>
    </recommendedName>
</protein>
<keyword evidence="4 5" id="KW-0472">Membrane</keyword>
<evidence type="ECO:0000256" key="5">
    <source>
        <dbReference type="SAM" id="Phobius"/>
    </source>
</evidence>
<reference evidence="6 7" key="1">
    <citation type="submission" date="2014-04" db="EMBL/GenBank/DDBJ databases">
        <title>Evolutionary Origins and Diversification of the Mycorrhizal Mutualists.</title>
        <authorList>
            <consortium name="DOE Joint Genome Institute"/>
            <consortium name="Mycorrhizal Genomics Consortium"/>
            <person name="Kohler A."/>
            <person name="Kuo A."/>
            <person name="Nagy L.G."/>
            <person name="Floudas D."/>
            <person name="Copeland A."/>
            <person name="Barry K.W."/>
            <person name="Cichocki N."/>
            <person name="Veneault-Fourrey C."/>
            <person name="LaButti K."/>
            <person name="Lindquist E.A."/>
            <person name="Lipzen A."/>
            <person name="Lundell T."/>
            <person name="Morin E."/>
            <person name="Murat C."/>
            <person name="Riley R."/>
            <person name="Ohm R."/>
            <person name="Sun H."/>
            <person name="Tunlid A."/>
            <person name="Henrissat B."/>
            <person name="Grigoriev I.V."/>
            <person name="Hibbett D.S."/>
            <person name="Martin F."/>
        </authorList>
    </citation>
    <scope>NUCLEOTIDE SEQUENCE [LARGE SCALE GENOMIC DNA]</scope>
    <source>
        <strain evidence="6 7">Koide BX008</strain>
    </source>
</reference>
<evidence type="ECO:0000256" key="1">
    <source>
        <dbReference type="ARBA" id="ARBA00004141"/>
    </source>
</evidence>
<dbReference type="PANTHER" id="PTHR23051">
    <property type="entry name" value="SOLUTE CARRIER FAMILY 35, MEMBER F5"/>
    <property type="match status" value="1"/>
</dbReference>
<dbReference type="AlphaFoldDB" id="A0A0C2TTS6"/>
<feature type="transmembrane region" description="Helical" evidence="5">
    <location>
        <begin position="18"/>
        <end position="42"/>
    </location>
</feature>
<dbReference type="FunCoup" id="A0A0C2TTS6">
    <property type="interactions" value="123"/>
</dbReference>
<name>A0A0C2TTS6_AMAMK</name>
<feature type="transmembrane region" description="Helical" evidence="5">
    <location>
        <begin position="305"/>
        <end position="326"/>
    </location>
</feature>
<evidence type="ECO:0000256" key="3">
    <source>
        <dbReference type="ARBA" id="ARBA00022989"/>
    </source>
</evidence>
<evidence type="ECO:0000256" key="4">
    <source>
        <dbReference type="ARBA" id="ARBA00023136"/>
    </source>
</evidence>
<keyword evidence="3 5" id="KW-1133">Transmembrane helix</keyword>
<evidence type="ECO:0008006" key="8">
    <source>
        <dbReference type="Google" id="ProtNLM"/>
    </source>
</evidence>
<keyword evidence="7" id="KW-1185">Reference proteome</keyword>
<proteinExistence type="predicted"/>
<sequence>MDAASQHRIGYMRDKLRAFVTATLNRDFLSGIIILLVVVFLWTASNFLTQDIYDGGYEKPFLVTYLSTSSFVLYLFPYCAHRWWKVGHNPEQNHLRQGPELQPLTTSTDADELIDEEHATPVIARGSSSRAVLPPLTTKETANLAMAFCVLWFIANWSLNASLVYTTAASAMILSSTSGFFTLGIGRILRVEALTRTKILAVVLSFSGVVLVYISDSRQKQPTASTTANGSYHPVLGDFLGLTSALFYAFYVILLKIRIGSESRIDMRLFFGFVGLFNILFAWPVALLLHLIGIETLEWPSTRNAVIALLVNTGITFSSDYLYVIAMLKTTPLVVTVGLSLTIPFAVVGDILLGHTIYTQVILGAMLVMFSFVAVGIDSSSVDY</sequence>
<organism evidence="6 7">
    <name type="scientific">Amanita muscaria (strain Koide BX008)</name>
    <dbReference type="NCBI Taxonomy" id="946122"/>
    <lineage>
        <taxon>Eukaryota</taxon>
        <taxon>Fungi</taxon>
        <taxon>Dikarya</taxon>
        <taxon>Basidiomycota</taxon>
        <taxon>Agaricomycotina</taxon>
        <taxon>Agaricomycetes</taxon>
        <taxon>Agaricomycetidae</taxon>
        <taxon>Agaricales</taxon>
        <taxon>Pluteineae</taxon>
        <taxon>Amanitaceae</taxon>
        <taxon>Amanita</taxon>
    </lineage>
</organism>
<evidence type="ECO:0000256" key="2">
    <source>
        <dbReference type="ARBA" id="ARBA00022692"/>
    </source>
</evidence>
<feature type="transmembrane region" description="Helical" evidence="5">
    <location>
        <begin position="62"/>
        <end position="80"/>
    </location>
</feature>
<keyword evidence="2 5" id="KW-0812">Transmembrane</keyword>
<dbReference type="PANTHER" id="PTHR23051:SF0">
    <property type="entry name" value="SOLUTE CARRIER FAMILY 35 MEMBER F5"/>
    <property type="match status" value="1"/>
</dbReference>
<dbReference type="Proteomes" id="UP000054549">
    <property type="component" value="Unassembled WGS sequence"/>
</dbReference>
<dbReference type="SUPFAM" id="SSF103481">
    <property type="entry name" value="Multidrug resistance efflux transporter EmrE"/>
    <property type="match status" value="1"/>
</dbReference>
<accession>A0A0C2TTS6</accession>
<feature type="transmembrane region" description="Helical" evidence="5">
    <location>
        <begin position="235"/>
        <end position="257"/>
    </location>
</feature>
<dbReference type="InParanoid" id="A0A0C2TTS6"/>
<comment type="subcellular location">
    <subcellularLocation>
        <location evidence="1">Membrane</location>
        <topology evidence="1">Multi-pass membrane protein</topology>
    </subcellularLocation>
</comment>
<dbReference type="STRING" id="946122.A0A0C2TTS6"/>
<feature type="transmembrane region" description="Helical" evidence="5">
    <location>
        <begin position="165"/>
        <end position="185"/>
    </location>
</feature>
<evidence type="ECO:0000313" key="6">
    <source>
        <dbReference type="EMBL" id="KIL70719.1"/>
    </source>
</evidence>
<dbReference type="OrthoDB" id="1436450at2759"/>
<dbReference type="HOGENOM" id="CLU_026578_1_0_1"/>
<dbReference type="EMBL" id="KN818223">
    <property type="protein sequence ID" value="KIL70719.1"/>
    <property type="molecule type" value="Genomic_DNA"/>
</dbReference>
<dbReference type="GO" id="GO:0000329">
    <property type="term" value="C:fungal-type vacuole membrane"/>
    <property type="evidence" value="ECO:0007669"/>
    <property type="project" value="TreeGrafter"/>
</dbReference>
<feature type="transmembrane region" description="Helical" evidence="5">
    <location>
        <begin position="333"/>
        <end position="351"/>
    </location>
</feature>
<feature type="transmembrane region" description="Helical" evidence="5">
    <location>
        <begin position="269"/>
        <end position="293"/>
    </location>
</feature>
<feature type="transmembrane region" description="Helical" evidence="5">
    <location>
        <begin position="142"/>
        <end position="159"/>
    </location>
</feature>
<feature type="transmembrane region" description="Helical" evidence="5">
    <location>
        <begin position="357"/>
        <end position="377"/>
    </location>
</feature>
<gene>
    <name evidence="6" type="ORF">M378DRAFT_155657</name>
</gene>
<evidence type="ECO:0000313" key="7">
    <source>
        <dbReference type="Proteomes" id="UP000054549"/>
    </source>
</evidence>
<dbReference type="InterPro" id="IPR037185">
    <property type="entry name" value="EmrE-like"/>
</dbReference>
<feature type="transmembrane region" description="Helical" evidence="5">
    <location>
        <begin position="197"/>
        <end position="215"/>
    </location>
</feature>